<dbReference type="AlphaFoldDB" id="A0AAV0J410"/>
<keyword evidence="2" id="KW-1185">Reference proteome</keyword>
<evidence type="ECO:0000313" key="1">
    <source>
        <dbReference type="EMBL" id="CAI0404618.1"/>
    </source>
</evidence>
<reference evidence="1" key="1">
    <citation type="submission" date="2022-08" db="EMBL/GenBank/DDBJ databases">
        <authorList>
            <person name="Gutierrez-Valencia J."/>
        </authorList>
    </citation>
    <scope>NUCLEOTIDE SEQUENCE</scope>
</reference>
<gene>
    <name evidence="1" type="ORF">LITE_LOCUS12553</name>
</gene>
<feature type="non-terminal residue" evidence="1">
    <location>
        <position position="1"/>
    </location>
</feature>
<sequence length="141" mass="16504">IISSLLHSLRGAARDLARNRIRRNDFLPFLKPRFHRNGLEARNRIRRHYPSLIRPKSLQTFSILDRHQKPSPGFREIGRVQLEIHPPSPNRRLQNLLTRESDTTVGVARILCKGCNFFKSKYILYEKLLIICTDSTSFILE</sequence>
<accession>A0AAV0J410</accession>
<protein>
    <recommendedName>
        <fullName evidence="3">Maturase K</fullName>
    </recommendedName>
</protein>
<name>A0AAV0J410_9ROSI</name>
<dbReference type="EMBL" id="CAMGYJ010000004">
    <property type="protein sequence ID" value="CAI0404618.1"/>
    <property type="molecule type" value="Genomic_DNA"/>
</dbReference>
<dbReference type="Proteomes" id="UP001154282">
    <property type="component" value="Unassembled WGS sequence"/>
</dbReference>
<evidence type="ECO:0000313" key="2">
    <source>
        <dbReference type="Proteomes" id="UP001154282"/>
    </source>
</evidence>
<organism evidence="1 2">
    <name type="scientific">Linum tenue</name>
    <dbReference type="NCBI Taxonomy" id="586396"/>
    <lineage>
        <taxon>Eukaryota</taxon>
        <taxon>Viridiplantae</taxon>
        <taxon>Streptophyta</taxon>
        <taxon>Embryophyta</taxon>
        <taxon>Tracheophyta</taxon>
        <taxon>Spermatophyta</taxon>
        <taxon>Magnoliopsida</taxon>
        <taxon>eudicotyledons</taxon>
        <taxon>Gunneridae</taxon>
        <taxon>Pentapetalae</taxon>
        <taxon>rosids</taxon>
        <taxon>fabids</taxon>
        <taxon>Malpighiales</taxon>
        <taxon>Linaceae</taxon>
        <taxon>Linum</taxon>
    </lineage>
</organism>
<proteinExistence type="predicted"/>
<comment type="caution">
    <text evidence="1">The sequence shown here is derived from an EMBL/GenBank/DDBJ whole genome shotgun (WGS) entry which is preliminary data.</text>
</comment>
<evidence type="ECO:0008006" key="3">
    <source>
        <dbReference type="Google" id="ProtNLM"/>
    </source>
</evidence>